<evidence type="ECO:0000313" key="3">
    <source>
        <dbReference type="EnsemblMetazoa" id="G19025.1:cds"/>
    </source>
</evidence>
<feature type="signal peptide" evidence="2">
    <location>
        <begin position="1"/>
        <end position="17"/>
    </location>
</feature>
<dbReference type="Proteomes" id="UP000005408">
    <property type="component" value="Unassembled WGS sequence"/>
</dbReference>
<reference evidence="3" key="1">
    <citation type="submission" date="2022-08" db="UniProtKB">
        <authorList>
            <consortium name="EnsemblMetazoa"/>
        </authorList>
    </citation>
    <scope>IDENTIFICATION</scope>
    <source>
        <strain evidence="3">05x7-T-G4-1.051#20</strain>
    </source>
</reference>
<evidence type="ECO:0008006" key="5">
    <source>
        <dbReference type="Google" id="ProtNLM"/>
    </source>
</evidence>
<protein>
    <recommendedName>
        <fullName evidence="5">Sushi domain-containing protein</fullName>
    </recommendedName>
</protein>
<keyword evidence="4" id="KW-1185">Reference proteome</keyword>
<keyword evidence="1" id="KW-0812">Transmembrane</keyword>
<evidence type="ECO:0000256" key="2">
    <source>
        <dbReference type="SAM" id="SignalP"/>
    </source>
</evidence>
<dbReference type="EnsemblMetazoa" id="G19025.1">
    <property type="protein sequence ID" value="G19025.1:cds"/>
    <property type="gene ID" value="G19025"/>
</dbReference>
<keyword evidence="2" id="KW-0732">Signal</keyword>
<feature type="chain" id="PRO_5036499119" description="Sushi domain-containing protein" evidence="2">
    <location>
        <begin position="18"/>
        <end position="357"/>
    </location>
</feature>
<evidence type="ECO:0000313" key="4">
    <source>
        <dbReference type="Proteomes" id="UP000005408"/>
    </source>
</evidence>
<keyword evidence="1" id="KW-0472">Membrane</keyword>
<feature type="transmembrane region" description="Helical" evidence="1">
    <location>
        <begin position="287"/>
        <end position="306"/>
    </location>
</feature>
<evidence type="ECO:0000256" key="1">
    <source>
        <dbReference type="SAM" id="Phobius"/>
    </source>
</evidence>
<organism evidence="3 4">
    <name type="scientific">Magallana gigas</name>
    <name type="common">Pacific oyster</name>
    <name type="synonym">Crassostrea gigas</name>
    <dbReference type="NCBI Taxonomy" id="29159"/>
    <lineage>
        <taxon>Eukaryota</taxon>
        <taxon>Metazoa</taxon>
        <taxon>Spiralia</taxon>
        <taxon>Lophotrochozoa</taxon>
        <taxon>Mollusca</taxon>
        <taxon>Bivalvia</taxon>
        <taxon>Autobranchia</taxon>
        <taxon>Pteriomorphia</taxon>
        <taxon>Ostreida</taxon>
        <taxon>Ostreoidea</taxon>
        <taxon>Ostreidae</taxon>
        <taxon>Magallana</taxon>
    </lineage>
</organism>
<keyword evidence="1" id="KW-1133">Transmembrane helix</keyword>
<accession>A0A8W8JJX4</accession>
<name>A0A8W8JJX4_MAGGI</name>
<dbReference type="AlphaFoldDB" id="A0A8W8JJX4"/>
<sequence length="357" mass="40603">MNVHFTVIFLIQSTGMATFCFRNIIDLAVENAFILCSANNTCIAECYRGYIFPSGITKESYSCRNENWTPLLSTCKRFPLVSVTYSAWWIFQETIPSACNNISIRLDSLKEILEETFSSKCHGFDINSTAWLTYSFLAFQVNINFTSVYRNFTNRNTLDVCISYTIAAFPNLPVITTLFDGVTCWNLNSSYKINKNLFVSDTLEYCDDNMEILNVTTELGKFEHFCDLQNKTMTIEMTIKVNTTSASYSVTATEMLTSEFSNLHQTTNGVFVQQTNSEISELKTSTYVLAPAAGVFLISCIVTLVVRRKERTQAREREKSYETITTGGQTQYINMTENTHHYDVIGYTSERMQDSCS</sequence>
<proteinExistence type="predicted"/>